<dbReference type="GO" id="GO:0006508">
    <property type="term" value="P:proteolysis"/>
    <property type="evidence" value="ECO:0007669"/>
    <property type="project" value="UniProtKB-KW"/>
</dbReference>
<keyword evidence="1" id="KW-1133">Transmembrane helix</keyword>
<keyword evidence="3" id="KW-0378">Hydrolase</keyword>
<feature type="domain" description="CAAX prenyl protease 2/Lysostaphin resistance protein A-like" evidence="2">
    <location>
        <begin position="133"/>
        <end position="237"/>
    </location>
</feature>
<gene>
    <name evidence="3" type="ORF">RBU60_09445</name>
</gene>
<keyword evidence="1" id="KW-0812">Transmembrane</keyword>
<keyword evidence="4" id="KW-1185">Reference proteome</keyword>
<name>A0ABU1A4J7_9FLAO</name>
<feature type="transmembrane region" description="Helical" evidence="1">
    <location>
        <begin position="133"/>
        <end position="156"/>
    </location>
</feature>
<evidence type="ECO:0000259" key="2">
    <source>
        <dbReference type="Pfam" id="PF02517"/>
    </source>
</evidence>
<proteinExistence type="predicted"/>
<organism evidence="3 4">
    <name type="scientific">Mesonia profundi</name>
    <dbReference type="NCBI Taxonomy" id="3070998"/>
    <lineage>
        <taxon>Bacteria</taxon>
        <taxon>Pseudomonadati</taxon>
        <taxon>Bacteroidota</taxon>
        <taxon>Flavobacteriia</taxon>
        <taxon>Flavobacteriales</taxon>
        <taxon>Flavobacteriaceae</taxon>
        <taxon>Mesonia</taxon>
    </lineage>
</organism>
<comment type="caution">
    <text evidence="3">The sequence shown here is derived from an EMBL/GenBank/DDBJ whole genome shotgun (WGS) entry which is preliminary data.</text>
</comment>
<feature type="transmembrane region" description="Helical" evidence="1">
    <location>
        <begin position="31"/>
        <end position="50"/>
    </location>
</feature>
<reference evidence="3 4" key="1">
    <citation type="submission" date="2023-08" db="EMBL/GenBank/DDBJ databases">
        <title>Mesonia sp. MT50, isolated from deep-sea sediment of the Mariana Trench.</title>
        <authorList>
            <person name="Fu H."/>
        </authorList>
    </citation>
    <scope>NUCLEOTIDE SEQUENCE [LARGE SCALE GENOMIC DNA]</scope>
    <source>
        <strain evidence="3 4">MT50</strain>
    </source>
</reference>
<dbReference type="GO" id="GO:0008233">
    <property type="term" value="F:peptidase activity"/>
    <property type="evidence" value="ECO:0007669"/>
    <property type="project" value="UniProtKB-KW"/>
</dbReference>
<protein>
    <submittedName>
        <fullName evidence="3">CPBP family glutamic-type intramembrane protease</fullName>
        <ecNumber evidence="3">3.4.-.-</ecNumber>
    </submittedName>
</protein>
<keyword evidence="1" id="KW-0472">Membrane</keyword>
<feature type="transmembrane region" description="Helical" evidence="1">
    <location>
        <begin position="6"/>
        <end position="24"/>
    </location>
</feature>
<accession>A0ABU1A4J7</accession>
<dbReference type="EC" id="3.4.-.-" evidence="3"/>
<dbReference type="InterPro" id="IPR003675">
    <property type="entry name" value="Rce1/LyrA-like_dom"/>
</dbReference>
<dbReference type="RefSeq" id="WP_308864645.1">
    <property type="nucleotide sequence ID" value="NZ_JAVHUL010000023.1"/>
</dbReference>
<evidence type="ECO:0000256" key="1">
    <source>
        <dbReference type="SAM" id="Phobius"/>
    </source>
</evidence>
<dbReference type="EMBL" id="JAVHUL010000023">
    <property type="protein sequence ID" value="MDQ7917799.1"/>
    <property type="molecule type" value="Genomic_DNA"/>
</dbReference>
<feature type="transmembrane region" description="Helical" evidence="1">
    <location>
        <begin position="62"/>
        <end position="79"/>
    </location>
</feature>
<feature type="transmembrane region" description="Helical" evidence="1">
    <location>
        <begin position="200"/>
        <end position="217"/>
    </location>
</feature>
<dbReference type="Proteomes" id="UP001230915">
    <property type="component" value="Unassembled WGS sequence"/>
</dbReference>
<keyword evidence="3" id="KW-0645">Protease</keyword>
<feature type="transmembrane region" description="Helical" evidence="1">
    <location>
        <begin position="100"/>
        <end position="121"/>
    </location>
</feature>
<evidence type="ECO:0000313" key="4">
    <source>
        <dbReference type="Proteomes" id="UP001230915"/>
    </source>
</evidence>
<dbReference type="Pfam" id="PF02517">
    <property type="entry name" value="Rce1-like"/>
    <property type="match status" value="1"/>
</dbReference>
<evidence type="ECO:0000313" key="3">
    <source>
        <dbReference type="EMBL" id="MDQ7917799.1"/>
    </source>
</evidence>
<feature type="transmembrane region" description="Helical" evidence="1">
    <location>
        <begin position="168"/>
        <end position="188"/>
    </location>
</feature>
<sequence length="244" mass="27902">MSLWTPLIWLAIILPLLIAAQIFSKETHPKYLFLFGAYFLFDAYTRILGFELIPLDFLHLNLNWSGTLLSFVVALLIILSQTKNIRREMGFTTQLNTKTLKLGILIFLGFLVFDFIFKMIVFPKGNEFDMEQLMFQASMPGLSEEIVFRGIHLWLLSKAFVPTKKIKGIAFGWGFIIVTFLFAMIHGVVLTEAMEFKVDIITILYLTLITSLSIGILRKFTGNLILPTLGHNLVNVMNLFIRSL</sequence>